<evidence type="ECO:0000256" key="1">
    <source>
        <dbReference type="SAM" id="SignalP"/>
    </source>
</evidence>
<dbReference type="EMBL" id="CP062006">
    <property type="protein sequence ID" value="QTC88688.1"/>
    <property type="molecule type" value="Genomic_DNA"/>
</dbReference>
<sequence>MKTSSLLAVAVAATLAASGVASSAHAQLGALRKLAPGGASASAGDPDAFLSETIETTKLVMTSAALLAAAASQDADRDAIKARITAIEGASSPRDLQAHKAEFEADVATVNANAADAAAWQAKYDAANAQQRALMVNAAYNFTIGMMRNVALGQQAPSLISGLQSNPMQLTKLGSLRAAAGLLGDQVQATRSMVGPMRTLLSRGGVEVPADATASSARPVDL</sequence>
<evidence type="ECO:0008006" key="4">
    <source>
        <dbReference type="Google" id="ProtNLM"/>
    </source>
</evidence>
<feature type="signal peptide" evidence="1">
    <location>
        <begin position="1"/>
        <end position="26"/>
    </location>
</feature>
<reference evidence="2 3" key="1">
    <citation type="submission" date="2020-09" db="EMBL/GenBank/DDBJ databases">
        <title>Brevundimonas sp. LVF1 isolated from an oligotrophic pond in Goettingen, Germany.</title>
        <authorList>
            <person name="Friedrich I."/>
            <person name="Klassen A."/>
            <person name="Neubauer H."/>
            <person name="Schneider D."/>
            <person name="Hertel R."/>
            <person name="Daniel R."/>
        </authorList>
    </citation>
    <scope>NUCLEOTIDE SEQUENCE [LARGE SCALE GENOMIC DNA]</scope>
    <source>
        <strain evidence="2 3">LVF1</strain>
    </source>
</reference>
<dbReference type="Proteomes" id="UP000663942">
    <property type="component" value="Chromosome"/>
</dbReference>
<evidence type="ECO:0000313" key="3">
    <source>
        <dbReference type="Proteomes" id="UP000663942"/>
    </source>
</evidence>
<keyword evidence="1" id="KW-0732">Signal</keyword>
<evidence type="ECO:0000313" key="2">
    <source>
        <dbReference type="EMBL" id="QTC88688.1"/>
    </source>
</evidence>
<dbReference type="RefSeq" id="WP_178823753.1">
    <property type="nucleotide sequence ID" value="NZ_CP062006.1"/>
</dbReference>
<protein>
    <recommendedName>
        <fullName evidence="4">DUF4142 domain-containing protein</fullName>
    </recommendedName>
</protein>
<proteinExistence type="predicted"/>
<name>A0ABX7SNV1_9CAUL</name>
<organism evidence="2 3">
    <name type="scientific">Brevundimonas pondensis</name>
    <dbReference type="NCBI Taxonomy" id="2774189"/>
    <lineage>
        <taxon>Bacteria</taxon>
        <taxon>Pseudomonadati</taxon>
        <taxon>Pseudomonadota</taxon>
        <taxon>Alphaproteobacteria</taxon>
        <taxon>Caulobacterales</taxon>
        <taxon>Caulobacteraceae</taxon>
        <taxon>Brevundimonas</taxon>
    </lineage>
</organism>
<feature type="chain" id="PRO_5045934073" description="DUF4142 domain-containing protein" evidence="1">
    <location>
        <begin position="27"/>
        <end position="222"/>
    </location>
</feature>
<gene>
    <name evidence="2" type="ORF">IFE19_04810</name>
</gene>
<keyword evidence="3" id="KW-1185">Reference proteome</keyword>
<accession>A0ABX7SNV1</accession>